<dbReference type="RefSeq" id="WP_311333417.1">
    <property type="nucleotide sequence ID" value="NZ_JAVRHZ010000006.1"/>
</dbReference>
<dbReference type="EMBL" id="JAVRHZ010000006">
    <property type="protein sequence ID" value="MDT0556465.1"/>
    <property type="molecule type" value="Genomic_DNA"/>
</dbReference>
<dbReference type="PROSITE" id="PS51257">
    <property type="entry name" value="PROKAR_LIPOPROTEIN"/>
    <property type="match status" value="1"/>
</dbReference>
<dbReference type="InterPro" id="IPR025366">
    <property type="entry name" value="DUF4270"/>
</dbReference>
<evidence type="ECO:0000313" key="1">
    <source>
        <dbReference type="EMBL" id="MDT0556465.1"/>
    </source>
</evidence>
<organism evidence="1 2">
    <name type="scientific">Patiriisocius hiemis</name>
    <dbReference type="NCBI Taxonomy" id="3075604"/>
    <lineage>
        <taxon>Bacteria</taxon>
        <taxon>Pseudomonadati</taxon>
        <taxon>Bacteroidota</taxon>
        <taxon>Flavobacteriia</taxon>
        <taxon>Flavobacteriales</taxon>
        <taxon>Flavobacteriaceae</taxon>
        <taxon>Patiriisocius</taxon>
    </lineage>
</organism>
<sequence length="514" mass="57366">MNTKYIIPRVIAILVIIIGLASCEEEFSSIGAEVIGGDGSNIQMDDSRSVLAYSRKLLPVESNNLPLYQLGVYNDPTYGKSTVNLLSQVRLSSTNPEFGDEPILDSVVLYVPFFSEATQTEDGITYTLDSLFGNSPIDISLFESNFLLRELDPSTNFEERQKYFSNQGQTFENFLGEEITTINDFVPSNEGFVFNEGEDDEENVAPGIRVLLPVDFFTERIIEKEGDPVLLNNNNFVDFFRGIYFQVTSDVDDENLFLFDIGDANITLFYSFDDEDEENGRGTDDLELSFNGVNVNVFENEFPAEVQDALDNPDIFNGEENLFLKGGDGIVSVIELFGEDADNDGVPEELEELRNREWLVNEANLIFYVDENSIESGQREPERVIIFDATNQRVLTDYANDITASQTPIVDALTIHLGRLERGTDNAGDFYKIRITDHISNLINNDSTNVPLGLMVSQNVLLGGFQDLQNSQAPGVNGVPSSSVISPEGTILFGNNTANEEKRLKLQIFYTEPN</sequence>
<accession>A0ABU2YGU1</accession>
<dbReference type="Proteomes" id="UP001254488">
    <property type="component" value="Unassembled WGS sequence"/>
</dbReference>
<evidence type="ECO:0000313" key="2">
    <source>
        <dbReference type="Proteomes" id="UP001254488"/>
    </source>
</evidence>
<gene>
    <name evidence="1" type="ORF">RM538_10645</name>
</gene>
<keyword evidence="2" id="KW-1185">Reference proteome</keyword>
<dbReference type="Pfam" id="PF14092">
    <property type="entry name" value="DUF4270"/>
    <property type="match status" value="1"/>
</dbReference>
<name>A0ABU2YGU1_9FLAO</name>
<proteinExistence type="predicted"/>
<reference evidence="1 2" key="1">
    <citation type="submission" date="2023-09" db="EMBL/GenBank/DDBJ databases">
        <authorList>
            <person name="Rey-Velasco X."/>
        </authorList>
    </citation>
    <scope>NUCLEOTIDE SEQUENCE [LARGE SCALE GENOMIC DNA]</scope>
    <source>
        <strain evidence="1 2">W242</strain>
    </source>
</reference>
<protein>
    <submittedName>
        <fullName evidence="1">DUF4270 domain-containing protein</fullName>
    </submittedName>
</protein>
<comment type="caution">
    <text evidence="1">The sequence shown here is derived from an EMBL/GenBank/DDBJ whole genome shotgun (WGS) entry which is preliminary data.</text>
</comment>